<keyword evidence="2" id="KW-1185">Reference proteome</keyword>
<proteinExistence type="predicted"/>
<dbReference type="Proteomes" id="UP001214250">
    <property type="component" value="Chromosome 1"/>
</dbReference>
<evidence type="ECO:0000313" key="2">
    <source>
        <dbReference type="Proteomes" id="UP001214250"/>
    </source>
</evidence>
<accession>A0ABY7VNH2</accession>
<dbReference type="RefSeq" id="WP_274148539.1">
    <property type="nucleotide sequence ID" value="NZ_CP117811.1"/>
</dbReference>
<sequence length="62" mass="7200">MTKELKHHPRHTSEDDPRRKLHYLEYASAILFTLFNPVVKSMRGLCTESSLLNDEDNLVSQS</sequence>
<dbReference type="EMBL" id="CP117811">
    <property type="protein sequence ID" value="WDE95197.1"/>
    <property type="molecule type" value="Genomic_DNA"/>
</dbReference>
<name>A0ABY7VNH2_9BACT</name>
<reference evidence="1 2" key="1">
    <citation type="submission" date="2023-02" db="EMBL/GenBank/DDBJ databases">
        <title>Genome sequence of Lentisphaera profundi SAORIC-696.</title>
        <authorList>
            <person name="Kim e."/>
            <person name="Cho J.-C."/>
            <person name="Choi A."/>
            <person name="Kang I."/>
        </authorList>
    </citation>
    <scope>NUCLEOTIDE SEQUENCE [LARGE SCALE GENOMIC DNA]</scope>
    <source>
        <strain evidence="1 2">SAORIC-696</strain>
    </source>
</reference>
<organism evidence="1 2">
    <name type="scientific">Lentisphaera profundi</name>
    <dbReference type="NCBI Taxonomy" id="1658616"/>
    <lineage>
        <taxon>Bacteria</taxon>
        <taxon>Pseudomonadati</taxon>
        <taxon>Lentisphaerota</taxon>
        <taxon>Lentisphaeria</taxon>
        <taxon>Lentisphaerales</taxon>
        <taxon>Lentisphaeraceae</taxon>
        <taxon>Lentisphaera</taxon>
    </lineage>
</organism>
<protein>
    <submittedName>
        <fullName evidence="1">Uncharacterized protein</fullName>
    </submittedName>
</protein>
<gene>
    <name evidence="1" type="ORF">PQO03_05610</name>
</gene>
<evidence type="ECO:0000313" key="1">
    <source>
        <dbReference type="EMBL" id="WDE95197.1"/>
    </source>
</evidence>